<reference evidence="1 2" key="1">
    <citation type="submission" date="2017-04" db="EMBL/GenBank/DDBJ databases">
        <title>Novel microbial lineages endemic to geothermal iron-oxide mats fill important gaps in the evolutionary history of Archaea.</title>
        <authorList>
            <person name="Jay Z.J."/>
            <person name="Beam J.P."/>
            <person name="Dlakic M."/>
            <person name="Rusch D.B."/>
            <person name="Kozubal M.A."/>
            <person name="Inskeep W.P."/>
        </authorList>
    </citation>
    <scope>NUCLEOTIDE SEQUENCE [LARGE SCALE GENOMIC DNA]</scope>
    <source>
        <strain evidence="1">OSP_C</strain>
    </source>
</reference>
<name>A0A2R6ALN9_9ARCH</name>
<proteinExistence type="predicted"/>
<protein>
    <submittedName>
        <fullName evidence="1">Uncharacterized protein</fullName>
    </submittedName>
</protein>
<dbReference type="Proteomes" id="UP000241473">
    <property type="component" value="Unassembled WGS sequence"/>
</dbReference>
<dbReference type="EMBL" id="NEXB01000074">
    <property type="protein sequence ID" value="PSN87261.1"/>
    <property type="molecule type" value="Genomic_DNA"/>
</dbReference>
<dbReference type="AlphaFoldDB" id="A0A2R6ALN9"/>
<gene>
    <name evidence="1" type="ORF">B9Q00_09340</name>
</gene>
<evidence type="ECO:0000313" key="1">
    <source>
        <dbReference type="EMBL" id="PSN87261.1"/>
    </source>
</evidence>
<organism evidence="1 2">
    <name type="scientific">Candidatus Marsarchaeota G1 archaeon OSP_C</name>
    <dbReference type="NCBI Taxonomy" id="1978154"/>
    <lineage>
        <taxon>Archaea</taxon>
        <taxon>Candidatus Marsarchaeota</taxon>
        <taxon>Candidatus Marsarchaeota group 1</taxon>
    </lineage>
</organism>
<sequence length="224" mass="25008">MGVLIKKDLGLLNTTLREGWGFSSSLYSFVTSGLAKRAGLSVGNNTWIISDVDVNNGELFNSQGVRNFDVVILGFTEYVTLKEYLAYKHFVASGGHILVLSACNFLAEVSYNPLTKRVSLVEGHGWVFNGTAAWRGVYARWYTDNTDWVGSNYALYSARGYTISGAVANPPTQRLFENRVFNAPIQRLRPLRGEHYNQFERPRNRLLAALLLEAPRLGCGHIRA</sequence>
<accession>A0A2R6ALN9</accession>
<evidence type="ECO:0000313" key="2">
    <source>
        <dbReference type="Proteomes" id="UP000241473"/>
    </source>
</evidence>
<comment type="caution">
    <text evidence="1">The sequence shown here is derived from an EMBL/GenBank/DDBJ whole genome shotgun (WGS) entry which is preliminary data.</text>
</comment>